<protein>
    <recommendedName>
        <fullName evidence="4">ER membrane protein complex subunit 1</fullName>
    </recommendedName>
</protein>
<dbReference type="InterPro" id="IPR018391">
    <property type="entry name" value="PQQ_b-propeller_rpt"/>
</dbReference>
<evidence type="ECO:0000259" key="12">
    <source>
        <dbReference type="Pfam" id="PF07774"/>
    </source>
</evidence>
<evidence type="ECO:0000256" key="2">
    <source>
        <dbReference type="ARBA" id="ARBA00007904"/>
    </source>
</evidence>
<name>A0AAD9YXY7_9LECA</name>
<evidence type="ECO:0000313" key="15">
    <source>
        <dbReference type="Proteomes" id="UP001276659"/>
    </source>
</evidence>
<dbReference type="Gene3D" id="2.130.10.10">
    <property type="entry name" value="YVTN repeat-like/Quinoprotein amine dehydrogenase"/>
    <property type="match status" value="1"/>
</dbReference>
<dbReference type="Proteomes" id="UP001276659">
    <property type="component" value="Unassembled WGS sequence"/>
</dbReference>
<dbReference type="Pfam" id="PF25293">
    <property type="entry name" value="Beta-prop_EMC1_N"/>
    <property type="match status" value="1"/>
</dbReference>
<dbReference type="GO" id="GO:0034975">
    <property type="term" value="P:protein folding in endoplasmic reticulum"/>
    <property type="evidence" value="ECO:0007669"/>
    <property type="project" value="TreeGrafter"/>
</dbReference>
<dbReference type="InterPro" id="IPR011678">
    <property type="entry name" value="EMC1_C"/>
</dbReference>
<dbReference type="InterPro" id="IPR011047">
    <property type="entry name" value="Quinoprotein_ADH-like_sf"/>
</dbReference>
<dbReference type="InterPro" id="IPR015943">
    <property type="entry name" value="WD40/YVTN_repeat-like_dom_sf"/>
</dbReference>
<keyword evidence="9" id="KW-0472">Membrane</keyword>
<keyword evidence="15" id="KW-1185">Reference proteome</keyword>
<evidence type="ECO:0000256" key="3">
    <source>
        <dbReference type="ARBA" id="ARBA00011276"/>
    </source>
</evidence>
<comment type="similarity">
    <text evidence="2">Belongs to the EMC1 family.</text>
</comment>
<feature type="signal peptide" evidence="11">
    <location>
        <begin position="1"/>
        <end position="22"/>
    </location>
</feature>
<keyword evidence="5" id="KW-0812">Transmembrane</keyword>
<dbReference type="PANTHER" id="PTHR21573:SF0">
    <property type="entry name" value="ER MEMBRANE PROTEIN COMPLEX SUBUNIT 1"/>
    <property type="match status" value="1"/>
</dbReference>
<keyword evidence="7" id="KW-0256">Endoplasmic reticulum</keyword>
<comment type="subcellular location">
    <subcellularLocation>
        <location evidence="1">Endoplasmic reticulum membrane</location>
        <topology evidence="1">Single-pass type I membrane protein</topology>
    </subcellularLocation>
</comment>
<dbReference type="InterPro" id="IPR058545">
    <property type="entry name" value="Beta-prop_EMC1_1st"/>
</dbReference>
<feature type="chain" id="PRO_5041960646" description="ER membrane protein complex subunit 1" evidence="11">
    <location>
        <begin position="23"/>
        <end position="1020"/>
    </location>
</feature>
<feature type="domain" description="EMC1 first beta-propeller" evidence="13">
    <location>
        <begin position="22"/>
        <end position="434"/>
    </location>
</feature>
<dbReference type="GO" id="GO:0072546">
    <property type="term" value="C:EMC complex"/>
    <property type="evidence" value="ECO:0007669"/>
    <property type="project" value="InterPro"/>
</dbReference>
<keyword evidence="8" id="KW-1133">Transmembrane helix</keyword>
<dbReference type="EMBL" id="JASNWA010000011">
    <property type="protein sequence ID" value="KAK3167361.1"/>
    <property type="molecule type" value="Genomic_DNA"/>
</dbReference>
<evidence type="ECO:0000256" key="8">
    <source>
        <dbReference type="ARBA" id="ARBA00022989"/>
    </source>
</evidence>
<evidence type="ECO:0000256" key="1">
    <source>
        <dbReference type="ARBA" id="ARBA00004115"/>
    </source>
</evidence>
<evidence type="ECO:0000256" key="5">
    <source>
        <dbReference type="ARBA" id="ARBA00022692"/>
    </source>
</evidence>
<dbReference type="AlphaFoldDB" id="A0AAD9YXY7"/>
<sequence>MRLWVPILLPSVAVLFASIGHAIFADEAYQTDYHLPLLGLPQAHTTLFHRPSAASKASLLYTLSDRLVLGAVNPKDGAVIWRQQLANQAENHTASGLLKAPEGGNTLISAFNGKIQTWDATDGRLVWEWQSRGRIRSIETAASSSSEDEKDILALSHEGTDAIIRRLAADSGDLLWEHVNASGDTPYSLVSYKDSVFYLSLHSALLKGFKIKVTELDASTGKQIGQPTVLNSDGEVTSEDSILHVGANSGVPIIIWTDKGLKTLKINAIGTKQITTVNVPSSQGDSAEEIVVHASRSSTALPHFLIHYIAANSHWGEVYHIDAAKSTAKKAFDLPLLGGKGAFSASSQGPDVFFTRHTAFENILVSSAAPTVLNSWNVCPKSHGGMVDPQDVTHAASEVIARGGSTYAVRSALALPSGDWELIRNGNLSWVRPEGLAGMTAAAFVEIAKQEDLAEELAAEGMRDPFAAYLHRLTRHVRDLQYLPDWSGALPNRLLGSLIGDKASTHDQSLRRDGFGFHKIVLIATERGRLAALDAGNQGKVIWNIQAVSLKAEETWDVLDIEVEEGTALIRAKGGEFLRVVVNTGTILQHQPSAMIKSLKTSVSLLDSSGKKVLIPVNDNGYLGDLPKADFGHGTIVVTEGEDSVVRGWGLIKGTKPKLVWRFMPASGERVESVNARPSHDPVASIGKALGDRNVLYKYLNPNLLLITAIGVEISTATFYILDATSGSVIYSVTHPGVDTRQPIVSTMSENWFAYSLYSESTAMTQDVTQIDGQNLKGYQLVVSELYESPYPNDRGSLGSSTNFSTVYLTAADEDDSLTSPHVISQTYLIPGPISSMSVTSTLQGITTRSLLCVVPDLNALISISKAFLDPRRPVGRDPSASEMEEGLFRYSPILDFEPKWILSHKRDVISISNVITSPSLLESTSLVFAFGNLDLFGSRVSPIGAFDILGKGFSKLQLVLTVVALAVGTTLVAPFVSIPGISEYPAPDEFSADKLAGAEKADRWNMEGLKLFRPSYTCG</sequence>
<dbReference type="SMART" id="SM00564">
    <property type="entry name" value="PQQ"/>
    <property type="match status" value="3"/>
</dbReference>
<evidence type="ECO:0000256" key="7">
    <source>
        <dbReference type="ARBA" id="ARBA00022824"/>
    </source>
</evidence>
<dbReference type="SUPFAM" id="SSF50998">
    <property type="entry name" value="Quinoprotein alcohol dehydrogenase-like"/>
    <property type="match status" value="1"/>
</dbReference>
<proteinExistence type="inferred from homology"/>
<dbReference type="PANTHER" id="PTHR21573">
    <property type="entry name" value="ER MEMBRANE PROTEIN COMPLEX SUBUNIT 1"/>
    <property type="match status" value="1"/>
</dbReference>
<comment type="caution">
    <text evidence="14">The sequence shown here is derived from an EMBL/GenBank/DDBJ whole genome shotgun (WGS) entry which is preliminary data.</text>
</comment>
<evidence type="ECO:0000313" key="14">
    <source>
        <dbReference type="EMBL" id="KAK3167361.1"/>
    </source>
</evidence>
<evidence type="ECO:0000256" key="4">
    <source>
        <dbReference type="ARBA" id="ARBA00020824"/>
    </source>
</evidence>
<dbReference type="Pfam" id="PF07774">
    <property type="entry name" value="EMC1_C"/>
    <property type="match status" value="1"/>
</dbReference>
<gene>
    <name evidence="14" type="ORF">OEA41_010488</name>
</gene>
<evidence type="ECO:0000256" key="10">
    <source>
        <dbReference type="ARBA" id="ARBA00023180"/>
    </source>
</evidence>
<keyword evidence="10" id="KW-0325">Glycoprotein</keyword>
<accession>A0AAD9YXY7</accession>
<evidence type="ECO:0000256" key="9">
    <source>
        <dbReference type="ARBA" id="ARBA00023136"/>
    </source>
</evidence>
<dbReference type="InterPro" id="IPR026895">
    <property type="entry name" value="EMC1"/>
</dbReference>
<reference evidence="14" key="1">
    <citation type="submission" date="2022-11" db="EMBL/GenBank/DDBJ databases">
        <title>Chromosomal genome sequence assembly and mating type (MAT) locus characterization of the leprose asexual lichenized fungus Lepraria neglecta (Nyl.) Erichsen.</title>
        <authorList>
            <person name="Allen J.L."/>
            <person name="Pfeffer B."/>
        </authorList>
    </citation>
    <scope>NUCLEOTIDE SEQUENCE</scope>
    <source>
        <strain evidence="14">Allen 5258</strain>
    </source>
</reference>
<evidence type="ECO:0000256" key="6">
    <source>
        <dbReference type="ARBA" id="ARBA00022729"/>
    </source>
</evidence>
<organism evidence="14 15">
    <name type="scientific">Lepraria neglecta</name>
    <dbReference type="NCBI Taxonomy" id="209136"/>
    <lineage>
        <taxon>Eukaryota</taxon>
        <taxon>Fungi</taxon>
        <taxon>Dikarya</taxon>
        <taxon>Ascomycota</taxon>
        <taxon>Pezizomycotina</taxon>
        <taxon>Lecanoromycetes</taxon>
        <taxon>OSLEUM clade</taxon>
        <taxon>Lecanoromycetidae</taxon>
        <taxon>Lecanorales</taxon>
        <taxon>Lecanorineae</taxon>
        <taxon>Stereocaulaceae</taxon>
        <taxon>Lepraria</taxon>
    </lineage>
</organism>
<feature type="domain" description="ER membrane protein complex subunit 1 C-terminal" evidence="12">
    <location>
        <begin position="749"/>
        <end position="978"/>
    </location>
</feature>
<evidence type="ECO:0000256" key="11">
    <source>
        <dbReference type="SAM" id="SignalP"/>
    </source>
</evidence>
<comment type="subunit">
    <text evidence="3">Component of the ER membrane protein complex (EMC).</text>
</comment>
<keyword evidence="6 11" id="KW-0732">Signal</keyword>
<evidence type="ECO:0000259" key="13">
    <source>
        <dbReference type="Pfam" id="PF25293"/>
    </source>
</evidence>